<proteinExistence type="predicted"/>
<gene>
    <name evidence="2" type="ORF">Aru02nite_08080</name>
</gene>
<evidence type="ECO:0000313" key="2">
    <source>
        <dbReference type="EMBL" id="GID09919.1"/>
    </source>
</evidence>
<dbReference type="AlphaFoldDB" id="A0A8J3N845"/>
<dbReference type="Proteomes" id="UP000612808">
    <property type="component" value="Unassembled WGS sequence"/>
</dbReference>
<organism evidence="2 3">
    <name type="scientific">Actinocatenispora rupis</name>
    <dbReference type="NCBI Taxonomy" id="519421"/>
    <lineage>
        <taxon>Bacteria</taxon>
        <taxon>Bacillati</taxon>
        <taxon>Actinomycetota</taxon>
        <taxon>Actinomycetes</taxon>
        <taxon>Micromonosporales</taxon>
        <taxon>Micromonosporaceae</taxon>
        <taxon>Actinocatenispora</taxon>
    </lineage>
</organism>
<dbReference type="Pfam" id="PF18029">
    <property type="entry name" value="Glyoxalase_6"/>
    <property type="match status" value="1"/>
</dbReference>
<dbReference type="PROSITE" id="PS51819">
    <property type="entry name" value="VOC"/>
    <property type="match status" value="1"/>
</dbReference>
<dbReference type="InterPro" id="IPR041581">
    <property type="entry name" value="Glyoxalase_6"/>
</dbReference>
<comment type="caution">
    <text evidence="2">The sequence shown here is derived from an EMBL/GenBank/DDBJ whole genome shotgun (WGS) entry which is preliminary data.</text>
</comment>
<dbReference type="Gene3D" id="3.10.180.10">
    <property type="entry name" value="2,3-Dihydroxybiphenyl 1,2-Dioxygenase, domain 1"/>
    <property type="match status" value="1"/>
</dbReference>
<accession>A0A8J3N845</accession>
<evidence type="ECO:0000313" key="3">
    <source>
        <dbReference type="Proteomes" id="UP000612808"/>
    </source>
</evidence>
<sequence>MGGMWWGAAVEAPDPAALARFYAALLDWPIGHEEPGTAILVPPEGSVYLVFQQATDYRPPVWPPADGEQRPMMHLDFQVGDLDSAVADALALGATLADDQPQDTVRVLFDPAGHPFCLCRDDG</sequence>
<protein>
    <submittedName>
        <fullName evidence="2">Glyoxalase</fullName>
    </submittedName>
</protein>
<evidence type="ECO:0000259" key="1">
    <source>
        <dbReference type="PROSITE" id="PS51819"/>
    </source>
</evidence>
<dbReference type="InterPro" id="IPR029068">
    <property type="entry name" value="Glyas_Bleomycin-R_OHBP_Dase"/>
</dbReference>
<dbReference type="CDD" id="cd06587">
    <property type="entry name" value="VOC"/>
    <property type="match status" value="1"/>
</dbReference>
<reference evidence="2" key="1">
    <citation type="submission" date="2021-01" db="EMBL/GenBank/DDBJ databases">
        <title>Whole genome shotgun sequence of Actinocatenispora rupis NBRC 107355.</title>
        <authorList>
            <person name="Komaki H."/>
            <person name="Tamura T."/>
        </authorList>
    </citation>
    <scope>NUCLEOTIDE SEQUENCE</scope>
    <source>
        <strain evidence="2">NBRC 107355</strain>
    </source>
</reference>
<dbReference type="PANTHER" id="PTHR35908">
    <property type="entry name" value="HYPOTHETICAL FUSION PROTEIN"/>
    <property type="match status" value="1"/>
</dbReference>
<dbReference type="SUPFAM" id="SSF54593">
    <property type="entry name" value="Glyoxalase/Bleomycin resistance protein/Dihydroxybiphenyl dioxygenase"/>
    <property type="match status" value="1"/>
</dbReference>
<keyword evidence="3" id="KW-1185">Reference proteome</keyword>
<feature type="domain" description="VOC" evidence="1">
    <location>
        <begin position="3"/>
        <end position="123"/>
    </location>
</feature>
<dbReference type="PANTHER" id="PTHR35908:SF1">
    <property type="entry name" value="CONSERVED PROTEIN"/>
    <property type="match status" value="1"/>
</dbReference>
<dbReference type="InterPro" id="IPR037523">
    <property type="entry name" value="VOC_core"/>
</dbReference>
<name>A0A8J3N845_9ACTN</name>
<dbReference type="EMBL" id="BOMB01000004">
    <property type="protein sequence ID" value="GID09919.1"/>
    <property type="molecule type" value="Genomic_DNA"/>
</dbReference>